<feature type="compositionally biased region" description="Pro residues" evidence="1">
    <location>
        <begin position="111"/>
        <end position="125"/>
    </location>
</feature>
<evidence type="ECO:0000313" key="3">
    <source>
        <dbReference type="EMBL" id="MFD5103196.1"/>
    </source>
</evidence>
<feature type="compositionally biased region" description="Low complexity" evidence="1">
    <location>
        <begin position="58"/>
        <end position="81"/>
    </location>
</feature>
<keyword evidence="2" id="KW-1133">Transmembrane helix</keyword>
<organism evidence="3 4">
    <name type="scientific">Streptomyces albidochromogenes</name>
    <dbReference type="NCBI Taxonomy" id="329524"/>
    <lineage>
        <taxon>Bacteria</taxon>
        <taxon>Bacillati</taxon>
        <taxon>Actinomycetota</taxon>
        <taxon>Actinomycetes</taxon>
        <taxon>Kitasatosporales</taxon>
        <taxon>Streptomycetaceae</taxon>
        <taxon>Streptomyces</taxon>
    </lineage>
</organism>
<feature type="compositionally biased region" description="Low complexity" evidence="1">
    <location>
        <begin position="1"/>
        <end position="14"/>
    </location>
</feature>
<feature type="region of interest" description="Disordered" evidence="1">
    <location>
        <begin position="1"/>
        <end position="135"/>
    </location>
</feature>
<gene>
    <name evidence="3" type="ORF">ACFWJN_30105</name>
</gene>
<feature type="compositionally biased region" description="Low complexity" evidence="1">
    <location>
        <begin position="23"/>
        <end position="43"/>
    </location>
</feature>
<keyword evidence="2" id="KW-0812">Transmembrane</keyword>
<keyword evidence="4" id="KW-1185">Reference proteome</keyword>
<dbReference type="EMBL" id="JBHXIJ010000346">
    <property type="protein sequence ID" value="MFD5103196.1"/>
    <property type="molecule type" value="Genomic_DNA"/>
</dbReference>
<dbReference type="Proteomes" id="UP001598448">
    <property type="component" value="Unassembled WGS sequence"/>
</dbReference>
<feature type="transmembrane region" description="Helical" evidence="2">
    <location>
        <begin position="403"/>
        <end position="422"/>
    </location>
</feature>
<feature type="transmembrane region" description="Helical" evidence="2">
    <location>
        <begin position="279"/>
        <end position="301"/>
    </location>
</feature>
<feature type="transmembrane region" description="Helical" evidence="2">
    <location>
        <begin position="165"/>
        <end position="181"/>
    </location>
</feature>
<evidence type="ECO:0000313" key="4">
    <source>
        <dbReference type="Proteomes" id="UP001598448"/>
    </source>
</evidence>
<reference evidence="3 4" key="1">
    <citation type="submission" date="2024-09" db="EMBL/GenBank/DDBJ databases">
        <title>The Natural Products Discovery Center: Release of the First 8490 Sequenced Strains for Exploring Actinobacteria Biosynthetic Diversity.</title>
        <authorList>
            <person name="Kalkreuter E."/>
            <person name="Kautsar S.A."/>
            <person name="Yang D."/>
            <person name="Bader C.D."/>
            <person name="Teijaro C.N."/>
            <person name="Fluegel L."/>
            <person name="Davis C.M."/>
            <person name="Simpson J.R."/>
            <person name="Lauterbach L."/>
            <person name="Steele A.D."/>
            <person name="Gui C."/>
            <person name="Meng S."/>
            <person name="Li G."/>
            <person name="Viehrig K."/>
            <person name="Ye F."/>
            <person name="Su P."/>
            <person name="Kiefer A.F."/>
            <person name="Nichols A."/>
            <person name="Cepeda A.J."/>
            <person name="Yan W."/>
            <person name="Fan B."/>
            <person name="Jiang Y."/>
            <person name="Adhikari A."/>
            <person name="Zheng C.-J."/>
            <person name="Schuster L."/>
            <person name="Cowan T.M."/>
            <person name="Smanski M.J."/>
            <person name="Chevrette M.G."/>
            <person name="De Carvalho L.P.S."/>
            <person name="Shen B."/>
        </authorList>
    </citation>
    <scope>NUCLEOTIDE SEQUENCE [LARGE SCALE GENOMIC DNA]</scope>
    <source>
        <strain evidence="3 4">NPDC058348</strain>
    </source>
</reference>
<feature type="transmembrane region" description="Helical" evidence="2">
    <location>
        <begin position="475"/>
        <end position="495"/>
    </location>
</feature>
<feature type="transmembrane region" description="Helical" evidence="2">
    <location>
        <begin position="236"/>
        <end position="258"/>
    </location>
</feature>
<feature type="transmembrane region" description="Helical" evidence="2">
    <location>
        <begin position="321"/>
        <end position="338"/>
    </location>
</feature>
<keyword evidence="2" id="KW-0472">Membrane</keyword>
<feature type="transmembrane region" description="Helical" evidence="2">
    <location>
        <begin position="193"/>
        <end position="216"/>
    </location>
</feature>
<accession>A0ABW6FWL6</accession>
<evidence type="ECO:0000256" key="2">
    <source>
        <dbReference type="SAM" id="Phobius"/>
    </source>
</evidence>
<proteinExistence type="predicted"/>
<dbReference type="Pfam" id="PF13687">
    <property type="entry name" value="DUF4153"/>
    <property type="match status" value="1"/>
</dbReference>
<feature type="transmembrane region" description="Helical" evidence="2">
    <location>
        <begin position="434"/>
        <end position="455"/>
    </location>
</feature>
<feature type="transmembrane region" description="Helical" evidence="2">
    <location>
        <begin position="359"/>
        <end position="383"/>
    </location>
</feature>
<protein>
    <submittedName>
        <fullName evidence="3">DUF4153 domain-containing protein</fullName>
    </submittedName>
</protein>
<sequence length="621" mass="65066">MSDTPSTPSTSSVPPSRPPEPSGPTGSAEQSPPSAQSEQSPASKQSGQPAPSEQAGRSAPAESSAPSQQSEAAGSQGASSQPPAPAPAPAATMSYREQHSRATQPQRHQQWPPPPVAPRQPPGPPKWLTDVRPEPPAGIRPATFGAALATALLSALLLGEGLGPNLLVTAVPAALAAYFAARAAGRRLRPWTLVWAAGGLALLAIPALRDAGWPTFLAVSSALALGSLALHGNRTWAGILAGSLGIFGSLASGPAWAWRGLRERAEVSRGRWAPMVRTTLVAVVLLIVFGALFASADAAFAGLLGGLTPDITVVDGPWRTFLFALGLLGALAAARTAAAPMRWDRLEIRPGRARGRSEWALPLVVLNLLFAAFIAVQLAVLFGGYDKVLSETGLTYAQYARQGFWQLLWATLLVLLVIALALRWAPRGAARDRTLVRSVLGTLCALTLVVVASALRRMDLYVDAYGLTRLRVSVAAVELWLGVVIVLIMAAGVLGSRWLPRAVAASAGAAVLAFGLLSPDGLVAERNVARFHATGKLDVHYFQDLSADAVPALDTLPEPQRSCALVGIAGRLDGGDEPWYATSLGAVRAREILAERPLDVDEARCRELGTYGGGRGPYDEY</sequence>
<dbReference type="RefSeq" id="WP_386721247.1">
    <property type="nucleotide sequence ID" value="NZ_JBHXIJ010000346.1"/>
</dbReference>
<evidence type="ECO:0000256" key="1">
    <source>
        <dbReference type="SAM" id="MobiDB-lite"/>
    </source>
</evidence>
<dbReference type="InterPro" id="IPR025291">
    <property type="entry name" value="DUF4153"/>
</dbReference>
<comment type="caution">
    <text evidence="3">The sequence shown here is derived from an EMBL/GenBank/DDBJ whole genome shotgun (WGS) entry which is preliminary data.</text>
</comment>
<name>A0ABW6FWL6_9ACTN</name>